<evidence type="ECO:0000259" key="1">
    <source>
        <dbReference type="Pfam" id="PF20167"/>
    </source>
</evidence>
<accession>A0AAF0U882</accession>
<dbReference type="PANTHER" id="PTHR33180">
    <property type="entry name" value="PHOTOSYSTEM II CP43 REACTION CENTER PROTEIN"/>
    <property type="match status" value="1"/>
</dbReference>
<proteinExistence type="predicted"/>
<dbReference type="EMBL" id="CP133619">
    <property type="protein sequence ID" value="WMV41082.1"/>
    <property type="molecule type" value="Genomic_DNA"/>
</dbReference>
<dbReference type="Pfam" id="PF20167">
    <property type="entry name" value="Transposase_32"/>
    <property type="match status" value="1"/>
</dbReference>
<reference evidence="2" key="1">
    <citation type="submission" date="2023-08" db="EMBL/GenBank/DDBJ databases">
        <title>A de novo genome assembly of Solanum verrucosum Schlechtendal, a Mexican diploid species geographically isolated from the other diploid A-genome species in potato relatives.</title>
        <authorList>
            <person name="Hosaka K."/>
        </authorList>
    </citation>
    <scope>NUCLEOTIDE SEQUENCE</scope>
    <source>
        <tissue evidence="2">Young leaves</tissue>
    </source>
</reference>
<dbReference type="InterPro" id="IPR046796">
    <property type="entry name" value="Transposase_32_dom"/>
</dbReference>
<keyword evidence="3" id="KW-1185">Reference proteome</keyword>
<dbReference type="Proteomes" id="UP001234989">
    <property type="component" value="Chromosome 8"/>
</dbReference>
<evidence type="ECO:0000313" key="3">
    <source>
        <dbReference type="Proteomes" id="UP001234989"/>
    </source>
</evidence>
<gene>
    <name evidence="2" type="ORF">MTR67_034467</name>
</gene>
<evidence type="ECO:0000313" key="2">
    <source>
        <dbReference type="EMBL" id="WMV41082.1"/>
    </source>
</evidence>
<name>A0AAF0U882_SOLVR</name>
<feature type="domain" description="Putative plant transposon protein" evidence="1">
    <location>
        <begin position="1"/>
        <end position="63"/>
    </location>
</feature>
<dbReference type="AlphaFoldDB" id="A0AAF0U882"/>
<dbReference type="PANTHER" id="PTHR33180:SF31">
    <property type="entry name" value="POLYPROTEIN PROTEIN"/>
    <property type="match status" value="1"/>
</dbReference>
<protein>
    <recommendedName>
        <fullName evidence="1">Putative plant transposon protein domain-containing protein</fullName>
    </recommendedName>
</protein>
<organism evidence="2 3">
    <name type="scientific">Solanum verrucosum</name>
    <dbReference type="NCBI Taxonomy" id="315347"/>
    <lineage>
        <taxon>Eukaryota</taxon>
        <taxon>Viridiplantae</taxon>
        <taxon>Streptophyta</taxon>
        <taxon>Embryophyta</taxon>
        <taxon>Tracheophyta</taxon>
        <taxon>Spermatophyta</taxon>
        <taxon>Magnoliopsida</taxon>
        <taxon>eudicotyledons</taxon>
        <taxon>Gunneridae</taxon>
        <taxon>Pentapetalae</taxon>
        <taxon>asterids</taxon>
        <taxon>lamiids</taxon>
        <taxon>Solanales</taxon>
        <taxon>Solanaceae</taxon>
        <taxon>Solanoideae</taxon>
        <taxon>Solaneae</taxon>
        <taxon>Solanum</taxon>
    </lineage>
</organism>
<sequence length="173" mass="19518">MPSQNESIFSHPKMVYFGLIIARKKINLGLIIDQKMAMRAKQRKISLPFPVLIIELCRRTRVPRDEKIDLEVTPTFSIHIRRIEAEYQKNEAERRRAVPMHTLLGTDIDSLPAEVVLPTPATGPSGTSRPAPSEAQGTFIAPPTPWICYWYYCLQASDHPGHVVQDGTFGPIN</sequence>